<dbReference type="RefSeq" id="WP_225621115.1">
    <property type="nucleotide sequence ID" value="NZ_JACYFJ010000001.1"/>
</dbReference>
<name>A0ABV8JM42_9FLAO</name>
<accession>A0ABV8JM42</accession>
<feature type="domain" description="GP-PDE" evidence="1">
    <location>
        <begin position="6"/>
        <end position="231"/>
    </location>
</feature>
<evidence type="ECO:0000313" key="3">
    <source>
        <dbReference type="Proteomes" id="UP001595814"/>
    </source>
</evidence>
<dbReference type="PANTHER" id="PTHR46211">
    <property type="entry name" value="GLYCEROPHOSPHORYL DIESTER PHOSPHODIESTERASE"/>
    <property type="match status" value="1"/>
</dbReference>
<evidence type="ECO:0000313" key="2">
    <source>
        <dbReference type="EMBL" id="MFC4095201.1"/>
    </source>
</evidence>
<dbReference type="Gene3D" id="3.20.20.190">
    <property type="entry name" value="Phosphatidylinositol (PI) phosphodiesterase"/>
    <property type="match status" value="1"/>
</dbReference>
<dbReference type="Pfam" id="PF03009">
    <property type="entry name" value="GDPD"/>
    <property type="match status" value="1"/>
</dbReference>
<dbReference type="PANTHER" id="PTHR46211:SF14">
    <property type="entry name" value="GLYCEROPHOSPHODIESTER PHOSPHODIESTERASE"/>
    <property type="match status" value="1"/>
</dbReference>
<dbReference type="SUPFAM" id="SSF51695">
    <property type="entry name" value="PLC-like phosphodiesterases"/>
    <property type="match status" value="1"/>
</dbReference>
<dbReference type="EMBL" id="JBHSAW010000004">
    <property type="protein sequence ID" value="MFC4095201.1"/>
    <property type="molecule type" value="Genomic_DNA"/>
</dbReference>
<reference evidence="3" key="1">
    <citation type="journal article" date="2019" name="Int. J. Syst. Evol. Microbiol.">
        <title>The Global Catalogue of Microorganisms (GCM) 10K type strain sequencing project: providing services to taxonomists for standard genome sequencing and annotation.</title>
        <authorList>
            <consortium name="The Broad Institute Genomics Platform"/>
            <consortium name="The Broad Institute Genome Sequencing Center for Infectious Disease"/>
            <person name="Wu L."/>
            <person name="Ma J."/>
        </authorList>
    </citation>
    <scope>NUCLEOTIDE SEQUENCE [LARGE SCALE GENOMIC DNA]</scope>
    <source>
        <strain evidence="3">CECT 7477</strain>
    </source>
</reference>
<sequence length="231" mass="25938">MSVNKPIVIGHRGAMGHETENTLASIQKAIELKVDMIEIDIFKIRTGEIMVFHDDEVDRLTNGSGFIEDYSFDQLRALVVEGGHKVPTLQEVLDEMAAKVDLNIELKGADTAEEVNRIVEENIENGPWKLNNFIISSFKWEELRDMRASNSEIPIAVLTGKDPLNAIEIAKELNAEAVNPHFEQLNAENNVALKEAGLKIYPWTVNDEQDIMGMKRLGVDGIITNYPERVK</sequence>
<evidence type="ECO:0000259" key="1">
    <source>
        <dbReference type="PROSITE" id="PS51704"/>
    </source>
</evidence>
<dbReference type="InterPro" id="IPR017946">
    <property type="entry name" value="PLC-like_Pdiesterase_TIM-brl"/>
</dbReference>
<comment type="caution">
    <text evidence="2">The sequence shown here is derived from an EMBL/GenBank/DDBJ whole genome shotgun (WGS) entry which is preliminary data.</text>
</comment>
<dbReference type="PROSITE" id="PS51704">
    <property type="entry name" value="GP_PDE"/>
    <property type="match status" value="1"/>
</dbReference>
<keyword evidence="3" id="KW-1185">Reference proteome</keyword>
<dbReference type="Proteomes" id="UP001595814">
    <property type="component" value="Unassembled WGS sequence"/>
</dbReference>
<protein>
    <submittedName>
        <fullName evidence="2">Glycerophosphodiester phosphodiesterase</fullName>
    </submittedName>
</protein>
<organism evidence="2 3">
    <name type="scientific">Euzebyella saccharophila</name>
    <dbReference type="NCBI Taxonomy" id="679664"/>
    <lineage>
        <taxon>Bacteria</taxon>
        <taxon>Pseudomonadati</taxon>
        <taxon>Bacteroidota</taxon>
        <taxon>Flavobacteriia</taxon>
        <taxon>Flavobacteriales</taxon>
        <taxon>Flavobacteriaceae</taxon>
        <taxon>Euzebyella</taxon>
    </lineage>
</organism>
<proteinExistence type="predicted"/>
<gene>
    <name evidence="2" type="ORF">ACFOUT_04905</name>
</gene>
<dbReference type="InterPro" id="IPR030395">
    <property type="entry name" value="GP_PDE_dom"/>
</dbReference>